<feature type="active site" evidence="11">
    <location>
        <position position="277"/>
    </location>
</feature>
<evidence type="ECO:0000256" key="3">
    <source>
        <dbReference type="ARBA" id="ARBA00012573"/>
    </source>
</evidence>
<feature type="domain" description="TSEN34 N-terminal" evidence="13">
    <location>
        <begin position="2"/>
        <end position="69"/>
    </location>
</feature>
<feature type="active site" evidence="11">
    <location>
        <position position="246"/>
    </location>
</feature>
<dbReference type="Gene3D" id="3.40.1350.10">
    <property type="match status" value="1"/>
</dbReference>
<feature type="domain" description="tRNA intron endonuclease catalytic" evidence="12">
    <location>
        <begin position="210"/>
        <end position="291"/>
    </location>
</feature>
<evidence type="ECO:0000259" key="12">
    <source>
        <dbReference type="Pfam" id="PF01974"/>
    </source>
</evidence>
<evidence type="ECO:0000256" key="2">
    <source>
        <dbReference type="ARBA" id="ARBA00008078"/>
    </source>
</evidence>
<dbReference type="InterPro" id="IPR016690">
    <property type="entry name" value="TSEN34"/>
</dbReference>
<evidence type="ECO:0000256" key="4">
    <source>
        <dbReference type="ARBA" id="ARBA00022664"/>
    </source>
</evidence>
<dbReference type="GO" id="GO:0000379">
    <property type="term" value="P:tRNA-type intron splice site recognition and cleavage"/>
    <property type="evidence" value="ECO:0007669"/>
    <property type="project" value="UniProtKB-UniRule"/>
</dbReference>
<dbReference type="GO" id="GO:0000214">
    <property type="term" value="C:tRNA-intron endonuclease complex"/>
    <property type="evidence" value="ECO:0007669"/>
    <property type="project" value="UniProtKB-UniRule"/>
</dbReference>
<dbReference type="GO" id="GO:0003676">
    <property type="term" value="F:nucleic acid binding"/>
    <property type="evidence" value="ECO:0007669"/>
    <property type="project" value="InterPro"/>
</dbReference>
<dbReference type="PIRSF" id="PIRSF017250">
    <property type="entry name" value="tRNA_splic_SEN34"/>
    <property type="match status" value="1"/>
</dbReference>
<dbReference type="PANTHER" id="PTHR13070">
    <property type="entry name" value="TRNA-SPLICING ENDONUCLEASE SUBUNIT SEN34-RELATED"/>
    <property type="match status" value="1"/>
</dbReference>
<dbReference type="STRING" id="136037.A0A067QI60"/>
<comment type="function">
    <text evidence="10">Constitutes one of the two catalytic subunit of the tRNA-splicing endonuclease complex, a complex responsible for identification and cleavage of the splice sites in pre-tRNA. It cleaves pre-tRNA at the 5'- and 3'-splice sites to release the intron. The products are an intron and two tRNA half-molecules bearing 2',3'-cyclic phosphate and 5'-OH termini. There are no conserved sequences at the splice sites, but the intron is invariably located at the same site in the gene, placing the splice sites an invariant distance from the constant structural features of the tRNA body.</text>
</comment>
<comment type="subunit">
    <text evidence="8">tRNA splicing endonuclease is a heterotetramer composed of TSEN2, TSEN15, TSEN34/LENG5 and TSEN54. tRNA splicing endonuclease complex also contains proteins of the pre-mRNA 3'-end processing machinery such as CLP1, CPSF1, CPSF4 and CSTF2.</text>
</comment>
<accession>A0A067QI60</accession>
<dbReference type="GO" id="GO:0006397">
    <property type="term" value="P:mRNA processing"/>
    <property type="evidence" value="ECO:0007669"/>
    <property type="project" value="UniProtKB-KW"/>
</dbReference>
<keyword evidence="5 10" id="KW-0819">tRNA processing</keyword>
<evidence type="ECO:0000256" key="7">
    <source>
        <dbReference type="ARBA" id="ARBA00023242"/>
    </source>
</evidence>
<dbReference type="InterPro" id="IPR011856">
    <property type="entry name" value="tRNA_endonuc-like_dom_sf"/>
</dbReference>
<dbReference type="InParanoid" id="A0A067QI60"/>
<dbReference type="InterPro" id="IPR006676">
    <property type="entry name" value="tRNA_splic"/>
</dbReference>
<gene>
    <name evidence="14" type="ORF">L798_01924</name>
</gene>
<dbReference type="eggNOG" id="KOG4133">
    <property type="taxonomic scope" value="Eukaryota"/>
</dbReference>
<sequence length="302" mass="34720">MITLTYINGNVLIWNADDWQKLREEHRIVGALIGCLAHLPRQDVFLGLPMVLLSEEVTLLLEQKVARLVCYPSLQCAPRNDVRQKFQEYRKTMYEQQVECFREERKRQVSSMIDRIVEGKRRKLLGLGSKKKFAHTENDSSVQENLQSKNDKTDTDLIDRDALLKEELDKIKSIDENSTLVQTFTASAWLSEEDATPVQWKYPATSTENLRYKTFKNLWENGYYLTAGQKFGVDFLLYPGDPVKFHAQFLVICIDRNEALSATDLVALGRLGTSVRKTVILSSLLDDGNSVMYQSLQWNAPF</sequence>
<evidence type="ECO:0000256" key="1">
    <source>
        <dbReference type="ARBA" id="ARBA00004604"/>
    </source>
</evidence>
<evidence type="ECO:0000313" key="15">
    <source>
        <dbReference type="Proteomes" id="UP000027135"/>
    </source>
</evidence>
<dbReference type="SUPFAM" id="SSF53032">
    <property type="entry name" value="tRNA-intron endonuclease catalytic domain-like"/>
    <property type="match status" value="1"/>
</dbReference>
<keyword evidence="4" id="KW-0507">mRNA processing</keyword>
<dbReference type="NCBIfam" id="TIGR00324">
    <property type="entry name" value="endA"/>
    <property type="match status" value="1"/>
</dbReference>
<keyword evidence="7" id="KW-0539">Nucleus</keyword>
<evidence type="ECO:0000313" key="14">
    <source>
        <dbReference type="EMBL" id="KDR08208.1"/>
    </source>
</evidence>
<dbReference type="GO" id="GO:0000213">
    <property type="term" value="F:tRNA-intron lyase activity"/>
    <property type="evidence" value="ECO:0007669"/>
    <property type="project" value="UniProtKB-UniRule"/>
</dbReference>
<dbReference type="EMBL" id="KK853353">
    <property type="protein sequence ID" value="KDR08208.1"/>
    <property type="molecule type" value="Genomic_DNA"/>
</dbReference>
<evidence type="ECO:0000256" key="11">
    <source>
        <dbReference type="PIRSR" id="PIRSR017250-50"/>
    </source>
</evidence>
<comment type="subcellular location">
    <subcellularLocation>
        <location evidence="1">Nucleus</location>
        <location evidence="1">Nucleolus</location>
    </subcellularLocation>
</comment>
<dbReference type="FunFam" id="3.40.1350.10:FF:000002">
    <property type="entry name" value="tRNA-splicing endonuclease subunit Sen34"/>
    <property type="match status" value="1"/>
</dbReference>
<keyword evidence="14" id="KW-0378">Hydrolase</keyword>
<dbReference type="AlphaFoldDB" id="A0A067QI60"/>
<dbReference type="GO" id="GO:0005730">
    <property type="term" value="C:nucleolus"/>
    <property type="evidence" value="ECO:0007669"/>
    <property type="project" value="UniProtKB-SubCell"/>
</dbReference>
<feature type="active site" evidence="11">
    <location>
        <position position="238"/>
    </location>
</feature>
<evidence type="ECO:0000256" key="10">
    <source>
        <dbReference type="PIRNR" id="PIRNR017250"/>
    </source>
</evidence>
<dbReference type="InterPro" id="IPR036167">
    <property type="entry name" value="tRNA_intron_Endo_cat-like_sf"/>
</dbReference>
<dbReference type="EC" id="4.6.1.16" evidence="3 10"/>
<dbReference type="Proteomes" id="UP000027135">
    <property type="component" value="Unassembled WGS sequence"/>
</dbReference>
<evidence type="ECO:0000256" key="5">
    <source>
        <dbReference type="ARBA" id="ARBA00022694"/>
    </source>
</evidence>
<dbReference type="InterPro" id="IPR059049">
    <property type="entry name" value="TSEN34_N"/>
</dbReference>
<dbReference type="OMA" id="RTFSLEW"/>
<evidence type="ECO:0000256" key="6">
    <source>
        <dbReference type="ARBA" id="ARBA00023239"/>
    </source>
</evidence>
<keyword evidence="15" id="KW-1185">Reference proteome</keyword>
<dbReference type="InterPro" id="IPR006677">
    <property type="entry name" value="tRNA_intron_Endonuc_cat-like"/>
</dbReference>
<dbReference type="PANTHER" id="PTHR13070:SF0">
    <property type="entry name" value="TRNA-SPLICING ENDONUCLEASE SUBUNIT SEN34"/>
    <property type="match status" value="1"/>
</dbReference>
<organism evidence="14 15">
    <name type="scientific">Zootermopsis nevadensis</name>
    <name type="common">Dampwood termite</name>
    <dbReference type="NCBI Taxonomy" id="136037"/>
    <lineage>
        <taxon>Eukaryota</taxon>
        <taxon>Metazoa</taxon>
        <taxon>Ecdysozoa</taxon>
        <taxon>Arthropoda</taxon>
        <taxon>Hexapoda</taxon>
        <taxon>Insecta</taxon>
        <taxon>Pterygota</taxon>
        <taxon>Neoptera</taxon>
        <taxon>Polyneoptera</taxon>
        <taxon>Dictyoptera</taxon>
        <taxon>Blattodea</taxon>
        <taxon>Blattoidea</taxon>
        <taxon>Termitoidae</taxon>
        <taxon>Termopsidae</taxon>
        <taxon>Zootermopsis</taxon>
    </lineage>
</organism>
<keyword evidence="14" id="KW-0540">Nuclease</keyword>
<protein>
    <recommendedName>
        <fullName evidence="9 10">tRNA-splicing endonuclease subunit Sen34</fullName>
        <ecNumber evidence="3 10">4.6.1.16</ecNumber>
    </recommendedName>
</protein>
<dbReference type="CDD" id="cd22363">
    <property type="entry name" value="tRNA-intron_lyase_C"/>
    <property type="match status" value="1"/>
</dbReference>
<evidence type="ECO:0000256" key="9">
    <source>
        <dbReference type="ARBA" id="ARBA00070870"/>
    </source>
</evidence>
<proteinExistence type="inferred from homology"/>
<reference evidence="14 15" key="1">
    <citation type="journal article" date="2014" name="Nat. Commun.">
        <title>Molecular traces of alternative social organization in a termite genome.</title>
        <authorList>
            <person name="Terrapon N."/>
            <person name="Li C."/>
            <person name="Robertson H.M."/>
            <person name="Ji L."/>
            <person name="Meng X."/>
            <person name="Booth W."/>
            <person name="Chen Z."/>
            <person name="Childers C.P."/>
            <person name="Glastad K.M."/>
            <person name="Gokhale K."/>
            <person name="Gowin J."/>
            <person name="Gronenberg W."/>
            <person name="Hermansen R.A."/>
            <person name="Hu H."/>
            <person name="Hunt B.G."/>
            <person name="Huylmans A.K."/>
            <person name="Khalil S.M."/>
            <person name="Mitchell R.D."/>
            <person name="Munoz-Torres M.C."/>
            <person name="Mustard J.A."/>
            <person name="Pan H."/>
            <person name="Reese J.T."/>
            <person name="Scharf M.E."/>
            <person name="Sun F."/>
            <person name="Vogel H."/>
            <person name="Xiao J."/>
            <person name="Yang W."/>
            <person name="Yang Z."/>
            <person name="Yang Z."/>
            <person name="Zhou J."/>
            <person name="Zhu J."/>
            <person name="Brent C.S."/>
            <person name="Elsik C.G."/>
            <person name="Goodisman M.A."/>
            <person name="Liberles D.A."/>
            <person name="Roe R.M."/>
            <person name="Vargo E.L."/>
            <person name="Vilcinskas A."/>
            <person name="Wang J."/>
            <person name="Bornberg-Bauer E."/>
            <person name="Korb J."/>
            <person name="Zhang G."/>
            <person name="Liebig J."/>
        </authorList>
    </citation>
    <scope>NUCLEOTIDE SEQUENCE [LARGE SCALE GENOMIC DNA]</scope>
    <source>
        <tissue evidence="14">Whole organism</tissue>
    </source>
</reference>
<name>A0A067QI60_ZOONE</name>
<dbReference type="Pfam" id="PF26577">
    <property type="entry name" value="TSEN34_N"/>
    <property type="match status" value="1"/>
</dbReference>
<comment type="similarity">
    <text evidence="2 10">Belongs to the tRNA-intron endonuclease family.</text>
</comment>
<evidence type="ECO:0000259" key="13">
    <source>
        <dbReference type="Pfam" id="PF26577"/>
    </source>
</evidence>
<keyword evidence="6 10" id="KW-0456">Lyase</keyword>
<evidence type="ECO:0000256" key="8">
    <source>
        <dbReference type="ARBA" id="ARBA00064779"/>
    </source>
</evidence>
<keyword evidence="14" id="KW-0255">Endonuclease</keyword>
<dbReference type="Pfam" id="PF01974">
    <property type="entry name" value="tRNA_int_endo"/>
    <property type="match status" value="1"/>
</dbReference>